<feature type="region of interest" description="Disordered" evidence="1">
    <location>
        <begin position="417"/>
        <end position="436"/>
    </location>
</feature>
<accession>A0AAV2M1J3</accession>
<proteinExistence type="predicted"/>
<feature type="transmembrane region" description="Helical" evidence="2">
    <location>
        <begin position="214"/>
        <end position="237"/>
    </location>
</feature>
<feature type="transmembrane region" description="Helical" evidence="2">
    <location>
        <begin position="451"/>
        <end position="477"/>
    </location>
</feature>
<feature type="transmembrane region" description="Helical" evidence="2">
    <location>
        <begin position="6"/>
        <end position="29"/>
    </location>
</feature>
<gene>
    <name evidence="3" type="ORF">KC01_LOCUS34215</name>
</gene>
<feature type="transmembrane region" description="Helical" evidence="2">
    <location>
        <begin position="67"/>
        <end position="93"/>
    </location>
</feature>
<evidence type="ECO:0000313" key="3">
    <source>
        <dbReference type="EMBL" id="CAL1607146.1"/>
    </source>
</evidence>
<feature type="transmembrane region" description="Helical" evidence="2">
    <location>
        <begin position="257"/>
        <end position="283"/>
    </location>
</feature>
<dbReference type="Proteomes" id="UP001497482">
    <property type="component" value="Chromosome 5"/>
</dbReference>
<feature type="transmembrane region" description="Helical" evidence="2">
    <location>
        <begin position="100"/>
        <end position="129"/>
    </location>
</feature>
<name>A0AAV2M1J3_KNICA</name>
<dbReference type="AlphaFoldDB" id="A0AAV2M1J3"/>
<feature type="transmembrane region" description="Helical" evidence="2">
    <location>
        <begin position="489"/>
        <end position="509"/>
    </location>
</feature>
<feature type="transmembrane region" description="Helical" evidence="2">
    <location>
        <begin position="36"/>
        <end position="61"/>
    </location>
</feature>
<organism evidence="3 4">
    <name type="scientific">Knipowitschia caucasica</name>
    <name type="common">Caucasian dwarf goby</name>
    <name type="synonym">Pomatoschistus caucasicus</name>
    <dbReference type="NCBI Taxonomy" id="637954"/>
    <lineage>
        <taxon>Eukaryota</taxon>
        <taxon>Metazoa</taxon>
        <taxon>Chordata</taxon>
        <taxon>Craniata</taxon>
        <taxon>Vertebrata</taxon>
        <taxon>Euteleostomi</taxon>
        <taxon>Actinopterygii</taxon>
        <taxon>Neopterygii</taxon>
        <taxon>Teleostei</taxon>
        <taxon>Neoteleostei</taxon>
        <taxon>Acanthomorphata</taxon>
        <taxon>Gobiaria</taxon>
        <taxon>Gobiiformes</taxon>
        <taxon>Gobioidei</taxon>
        <taxon>Gobiidae</taxon>
        <taxon>Gobiinae</taxon>
        <taxon>Knipowitschia</taxon>
    </lineage>
</organism>
<keyword evidence="2" id="KW-0812">Transmembrane</keyword>
<feature type="transmembrane region" description="Helical" evidence="2">
    <location>
        <begin position="135"/>
        <end position="156"/>
    </location>
</feature>
<keyword evidence="4" id="KW-1185">Reference proteome</keyword>
<feature type="transmembrane region" description="Helical" evidence="2">
    <location>
        <begin position="320"/>
        <end position="339"/>
    </location>
</feature>
<feature type="transmembrane region" description="Helical" evidence="2">
    <location>
        <begin position="380"/>
        <end position="397"/>
    </location>
</feature>
<evidence type="ECO:0000256" key="1">
    <source>
        <dbReference type="SAM" id="MobiDB-lite"/>
    </source>
</evidence>
<keyword evidence="2" id="KW-1133">Transmembrane helix</keyword>
<reference evidence="3 4" key="1">
    <citation type="submission" date="2024-04" db="EMBL/GenBank/DDBJ databases">
        <authorList>
            <person name="Waldvogel A.-M."/>
            <person name="Schoenle A."/>
        </authorList>
    </citation>
    <scope>NUCLEOTIDE SEQUENCE [LARGE SCALE GENOMIC DNA]</scope>
</reference>
<dbReference type="EMBL" id="OZ035827">
    <property type="protein sequence ID" value="CAL1607146.1"/>
    <property type="molecule type" value="Genomic_DNA"/>
</dbReference>
<sequence length="510" mass="56306">MLMVFMVFMLMVFIVFMLMVFIVFMLMVFMVFMLMVFIVFMLMVFMVFMLMVFMVFMLMVFMVFMLMVFIVFMLMVFMVFMLMVFMVCMLLVFMFMVLMLMVFILMVFMVFMLLVFIFTVFMLMGVFMLLFPLGFNMFCIIYTIGTICSLGSLIFLTTHPEGMHEYINIEVEKKVTSAVNGASALVKKVLANVHLDDATWQTYIERFNEEKGSLAQVLCALLFPKLGILFFTLTAVVDLGLGTRQRMGGVLLGVMGAMEVLALVRIAGIMGLFFGGLGVISAFIMGGLSGFGYRVFRGLDGLGLLSVVVSSGLGASMGGHGWLCALVIGILGTFVILVVSEHDRDVGGKRKPAEIHPVALAILGALGALAAALALGDLDFLGSLTLGGLGGVAGQVFRDLEKTRTKQIQDDANVVVHDKNPGKKEDRTDNGKRNKSSEDDVKEKLLKVLHYLILSSVLWFWGPALVLLVLKFLVFVFVDLIGHSSKSVLTVLLLVFAAGGAVTGVCILYL</sequence>
<protein>
    <submittedName>
        <fullName evidence="3">Uncharacterized protein</fullName>
    </submittedName>
</protein>
<evidence type="ECO:0000313" key="4">
    <source>
        <dbReference type="Proteomes" id="UP001497482"/>
    </source>
</evidence>
<evidence type="ECO:0000256" key="2">
    <source>
        <dbReference type="SAM" id="Phobius"/>
    </source>
</evidence>
<feature type="transmembrane region" description="Helical" evidence="2">
    <location>
        <begin position="355"/>
        <end position="374"/>
    </location>
</feature>
<keyword evidence="2" id="KW-0472">Membrane</keyword>